<keyword evidence="9" id="KW-0132">Cell division</keyword>
<feature type="compositionally biased region" description="Basic and acidic residues" evidence="7">
    <location>
        <begin position="988"/>
        <end position="1008"/>
    </location>
</feature>
<evidence type="ECO:0000313" key="9">
    <source>
        <dbReference type="EMBL" id="KAF7496468.1"/>
    </source>
</evidence>
<dbReference type="Pfam" id="PF14443">
    <property type="entry name" value="DBC1"/>
    <property type="match status" value="1"/>
</dbReference>
<evidence type="ECO:0000256" key="1">
    <source>
        <dbReference type="ARBA" id="ARBA00004496"/>
    </source>
</evidence>
<keyword evidence="4" id="KW-0010">Activator</keyword>
<keyword evidence="11" id="KW-1185">Reference proteome</keyword>
<keyword evidence="2" id="KW-0963">Cytoplasm</keyword>
<keyword evidence="6" id="KW-0175">Coiled coil</keyword>
<feature type="compositionally biased region" description="Basic and acidic residues" evidence="7">
    <location>
        <begin position="598"/>
        <end position="609"/>
    </location>
</feature>
<dbReference type="InterPro" id="IPR002048">
    <property type="entry name" value="EF_hand_dom"/>
</dbReference>
<dbReference type="SUPFAM" id="SSF47473">
    <property type="entry name" value="EF-hand"/>
    <property type="match status" value="1"/>
</dbReference>
<evidence type="ECO:0000256" key="2">
    <source>
        <dbReference type="ARBA" id="ARBA00022490"/>
    </source>
</evidence>
<reference evidence="10" key="3">
    <citation type="submission" date="2022-06" db="UniProtKB">
        <authorList>
            <consortium name="EnsemblMetazoa"/>
        </authorList>
    </citation>
    <scope>IDENTIFICATION</scope>
</reference>
<comment type="subcellular location">
    <subcellularLocation>
        <location evidence="1">Cytoplasm</location>
    </subcellularLocation>
</comment>
<feature type="compositionally biased region" description="Low complexity" evidence="7">
    <location>
        <begin position="85"/>
        <end position="108"/>
    </location>
</feature>
<evidence type="ECO:0000256" key="7">
    <source>
        <dbReference type="SAM" id="MobiDB-lite"/>
    </source>
</evidence>
<feature type="compositionally biased region" description="Basic and acidic residues" evidence="7">
    <location>
        <begin position="623"/>
        <end position="637"/>
    </location>
</feature>
<feature type="compositionally biased region" description="Low complexity" evidence="7">
    <location>
        <begin position="305"/>
        <end position="315"/>
    </location>
</feature>
<feature type="compositionally biased region" description="Polar residues" evidence="7">
    <location>
        <begin position="387"/>
        <end position="396"/>
    </location>
</feature>
<feature type="compositionally biased region" description="Low complexity" evidence="7">
    <location>
        <begin position="1"/>
        <end position="17"/>
    </location>
</feature>
<evidence type="ECO:0000256" key="3">
    <source>
        <dbReference type="ARBA" id="ARBA00022553"/>
    </source>
</evidence>
<dbReference type="Pfam" id="PF14444">
    <property type="entry name" value="S1-like"/>
    <property type="match status" value="1"/>
</dbReference>
<dbReference type="OrthoDB" id="6513905at2759"/>
<protein>
    <submittedName>
        <fullName evidence="9">Cell division cycle and apoptosis regulator protein 1</fullName>
    </submittedName>
</protein>
<feature type="region of interest" description="Disordered" evidence="7">
    <location>
        <begin position="843"/>
        <end position="864"/>
    </location>
</feature>
<dbReference type="InterPro" id="IPR011992">
    <property type="entry name" value="EF-hand-dom_pair"/>
</dbReference>
<feature type="compositionally biased region" description="Polar residues" evidence="7">
    <location>
        <begin position="281"/>
        <end position="304"/>
    </location>
</feature>
<feature type="region of interest" description="Disordered" evidence="7">
    <location>
        <begin position="149"/>
        <end position="176"/>
    </location>
</feature>
<feature type="compositionally biased region" description="Basic and acidic residues" evidence="7">
    <location>
        <begin position="397"/>
        <end position="455"/>
    </location>
</feature>
<reference evidence="9" key="2">
    <citation type="submission" date="2020-01" db="EMBL/GenBank/DDBJ databases">
        <authorList>
            <person name="Korhonen P.K.K."/>
            <person name="Guangxu M.G."/>
            <person name="Wang T.W."/>
            <person name="Stroehlein A.J.S."/>
            <person name="Young N.D."/>
            <person name="Ang C.-S.A."/>
            <person name="Fernando D.W.F."/>
            <person name="Lu H.L."/>
            <person name="Taylor S.T."/>
            <person name="Ehtesham M.E.M."/>
            <person name="Najaraj S.H.N."/>
            <person name="Harsha G.H.G."/>
            <person name="Madugundu A.M."/>
            <person name="Renuse S.R."/>
            <person name="Holt D.H."/>
            <person name="Pandey A.P."/>
            <person name="Papenfuss A.P."/>
            <person name="Gasser R.B.G."/>
            <person name="Fischer K.F."/>
        </authorList>
    </citation>
    <scope>NUCLEOTIDE SEQUENCE</scope>
    <source>
        <strain evidence="9">SSS_KF_BRIS2020</strain>
    </source>
</reference>
<feature type="region of interest" description="Disordered" evidence="7">
    <location>
        <begin position="85"/>
        <end position="114"/>
    </location>
</feature>
<gene>
    <name evidence="9" type="primary">SSS_766g</name>
    <name evidence="9" type="ORF">SSS_766</name>
</gene>
<feature type="region of interest" description="Disordered" evidence="7">
    <location>
        <begin position="259"/>
        <end position="482"/>
    </location>
</feature>
<feature type="compositionally biased region" description="Polar residues" evidence="7">
    <location>
        <begin position="1321"/>
        <end position="1349"/>
    </location>
</feature>
<sequence>MLSAQQSQQKQHPSNQSDQTQSKQTTGRVTKLLDNFGFIDDYIFFPSSVVKGQIKVGDRVYCECTYSKSLPFNWNASIVQPISSSFNPSHQSPSSFPPQSSHNSQSSPRPAATSAIEPRASYNLQSPQTSSNLAGPNSSVSLQSDKASMYHHQGNNPSANDGYQQYPNPNKPQLPYVGQQQNQIYANPPSYQAAPVQQSSHLQQQQPIVNAGQQPSGVMNVAPAAVAAAAAGFANADLAKVQQAMANLVQYYNSNSSNLGSVPTQQQGRQEPSLNMHPGSDSHQYGDGNQLQFTSTPGNAFIANQQQQPPHTPQHGSVRQHPSGRWDHPRDQGPPKIRPAMTREDPRTTNSRFCPNPINNGPPISRFNDSDRFSQAPSLIKEERFGQGSNFTPSQQDIRRDFPQRSDIRKDERRFRDKDVRQIKNKDQDSNKTSEKVRKEKENRREKEKDRERSSKRSLSPAASVASGGGSRSSSSNHSSKRRYEVCFVPKSSIIRDRYTCAELKSRFGNSVHIPSDLKEILYNVEAEIDIFNMPKPIIYKISSDKEKEKKGSEPKKSAESADSKSQSKKSESKSSENEKNIDETVNEKTVINQSEESDVKIDESKESTQENSMNDSLNKTENSSEKDSEKIIESDSKCTNGDDNDDNNDVDYKTVDEIKKDEIEMENFEEKNQEKTLSHKYNVKVLLISLPSLAEIYERLFGSEFIGNNQQQTHQSGRNQVSHFHKLLSLLVTRNANDGYSLIGGKFVQEKDGFLPESTQPNLVATAIRVVWENTGLNLKSCRRWTVLSTFIYNRDNCLVPNQSIYEITKIYLPEIWSALNEIYSPLVENCENDISKIQNETIKESESEQKDIQSSNQRSDDQAITIEKKENESFQNNIPMSEDRRKNLLSILESINNMKVTELKNELEKLGVKYESRWKKEQLFQKLQTEISEVLKTLDNNEEQIVPREPKNDCPSTETEIPPADQNLNDSKSINNDEDQNVSAKRKQDDESHQEENNCKKMKLDKPKSAQSFAALPTNIKVKSNMSLVSLHNALNPHRFDQFELIIVAELLRDSLVYHFTRYLYSSIVYNIESMKSSPITSMDQKISISPNFVHLAFSYFDKNHSGYMMSDDLNHLFQMTGFPFSKKSLNSLISSLKSSTNDQNGLNDRVFYANFQQPSTLIARNFHYPTMNQSKSECSIDYDGQKSSNNQLIIERNSIQYNIDELIKQSENDQKIKVHLNDALMDSSKRIARLESSVNELESKQKKMSAATGRQNDELCAVKRERDSIKSKYEQLRKFLQKSFTDYQNLIKTLDKDVSVVEINADSQKPIQPKQDVKTSSTVAEDSQIDSNENSTTATKNTSESK</sequence>
<feature type="compositionally biased region" description="Polar residues" evidence="7">
    <location>
        <begin position="153"/>
        <end position="168"/>
    </location>
</feature>
<name>A0A834VJD2_SARSC</name>
<organism evidence="9">
    <name type="scientific">Sarcoptes scabiei</name>
    <name type="common">Itch mite</name>
    <name type="synonym">Acarus scabiei</name>
    <dbReference type="NCBI Taxonomy" id="52283"/>
    <lineage>
        <taxon>Eukaryota</taxon>
        <taxon>Metazoa</taxon>
        <taxon>Ecdysozoa</taxon>
        <taxon>Arthropoda</taxon>
        <taxon>Chelicerata</taxon>
        <taxon>Arachnida</taxon>
        <taxon>Acari</taxon>
        <taxon>Acariformes</taxon>
        <taxon>Sarcoptiformes</taxon>
        <taxon>Astigmata</taxon>
        <taxon>Psoroptidia</taxon>
        <taxon>Sarcoptoidea</taxon>
        <taxon>Sarcoptidae</taxon>
        <taxon>Sarcoptinae</taxon>
        <taxon>Sarcoptes</taxon>
    </lineage>
</organism>
<feature type="coiled-coil region" evidence="6">
    <location>
        <begin position="1227"/>
        <end position="1254"/>
    </location>
</feature>
<dbReference type="GO" id="GO:0005509">
    <property type="term" value="F:calcium ion binding"/>
    <property type="evidence" value="ECO:0007669"/>
    <property type="project" value="InterPro"/>
</dbReference>
<evidence type="ECO:0000256" key="4">
    <source>
        <dbReference type="ARBA" id="ARBA00023159"/>
    </source>
</evidence>
<dbReference type="Proteomes" id="UP000070412">
    <property type="component" value="Unassembled WGS sequence"/>
</dbReference>
<dbReference type="PANTHER" id="PTHR14304:SF11">
    <property type="entry name" value="SAP DOMAIN-CONTAINING PROTEIN"/>
    <property type="match status" value="1"/>
</dbReference>
<feature type="domain" description="EF-hand" evidence="8">
    <location>
        <begin position="1091"/>
        <end position="1126"/>
    </location>
</feature>
<dbReference type="PANTHER" id="PTHR14304">
    <property type="entry name" value="CELL DIVISION CYCLE AND APOPTOSIS REGULATOR PROTEIN"/>
    <property type="match status" value="1"/>
</dbReference>
<dbReference type="PROSITE" id="PS50222">
    <property type="entry name" value="EF_HAND_2"/>
    <property type="match status" value="1"/>
</dbReference>
<feature type="compositionally biased region" description="Basic and acidic residues" evidence="7">
    <location>
        <begin position="569"/>
        <end position="587"/>
    </location>
</feature>
<feature type="region of interest" description="Disordered" evidence="7">
    <location>
        <begin position="546"/>
        <end position="652"/>
    </location>
</feature>
<dbReference type="InterPro" id="IPR025224">
    <property type="entry name" value="CCAR1/CCAR2"/>
</dbReference>
<proteinExistence type="predicted"/>
<evidence type="ECO:0000313" key="10">
    <source>
        <dbReference type="EnsemblMetazoa" id="KAF7496468.1"/>
    </source>
</evidence>
<feature type="region of interest" description="Disordered" evidence="7">
    <location>
        <begin position="1308"/>
        <end position="1349"/>
    </location>
</feature>
<feature type="compositionally biased region" description="Polar residues" evidence="7">
    <location>
        <begin position="259"/>
        <end position="273"/>
    </location>
</feature>
<dbReference type="InterPro" id="IPR025223">
    <property type="entry name" value="S1-like_RNA-bd_dom"/>
</dbReference>
<dbReference type="GO" id="GO:0005634">
    <property type="term" value="C:nucleus"/>
    <property type="evidence" value="ECO:0007669"/>
    <property type="project" value="TreeGrafter"/>
</dbReference>
<dbReference type="EnsemblMetazoa" id="SSS_766s_mrna">
    <property type="protein sequence ID" value="KAF7496468.1"/>
    <property type="gene ID" value="SSS_766"/>
</dbReference>
<dbReference type="GO" id="GO:0051301">
    <property type="term" value="P:cell division"/>
    <property type="evidence" value="ECO:0007669"/>
    <property type="project" value="UniProtKB-KW"/>
</dbReference>
<feature type="region of interest" description="Disordered" evidence="7">
    <location>
        <begin position="943"/>
        <end position="1008"/>
    </location>
</feature>
<keyword evidence="3" id="KW-0597">Phosphoprotein</keyword>
<evidence type="ECO:0000313" key="11">
    <source>
        <dbReference type="Proteomes" id="UP000070412"/>
    </source>
</evidence>
<dbReference type="GO" id="GO:0006355">
    <property type="term" value="P:regulation of DNA-templated transcription"/>
    <property type="evidence" value="ECO:0007669"/>
    <property type="project" value="InterPro"/>
</dbReference>
<keyword evidence="5" id="KW-0131">Cell cycle</keyword>
<dbReference type="InterPro" id="IPR025954">
    <property type="entry name" value="DBC1/CARP1_inactive_NUDIX"/>
</dbReference>
<evidence type="ECO:0000259" key="8">
    <source>
        <dbReference type="PROSITE" id="PS50222"/>
    </source>
</evidence>
<feature type="compositionally biased region" description="Basic and acidic residues" evidence="7">
    <location>
        <begin position="324"/>
        <end position="333"/>
    </location>
</feature>
<dbReference type="GO" id="GO:0005737">
    <property type="term" value="C:cytoplasm"/>
    <property type="evidence" value="ECO:0007669"/>
    <property type="project" value="UniProtKB-SubCell"/>
</dbReference>
<dbReference type="SMART" id="SM01122">
    <property type="entry name" value="DBC1"/>
    <property type="match status" value="1"/>
</dbReference>
<dbReference type="Gene3D" id="1.10.238.10">
    <property type="entry name" value="EF-hand"/>
    <property type="match status" value="1"/>
</dbReference>
<reference evidence="11" key="1">
    <citation type="journal article" date="2020" name="PLoS Negl. Trop. Dis.">
        <title>High-quality nuclear genome for Sarcoptes scabiei-A critical resource for a neglected parasite.</title>
        <authorList>
            <person name="Korhonen P.K."/>
            <person name="Gasser R.B."/>
            <person name="Ma G."/>
            <person name="Wang T."/>
            <person name="Stroehlein A.J."/>
            <person name="Young N.D."/>
            <person name="Ang C.S."/>
            <person name="Fernando D.D."/>
            <person name="Lu H.C."/>
            <person name="Taylor S."/>
            <person name="Reynolds S.L."/>
            <person name="Mofiz E."/>
            <person name="Najaraj S.H."/>
            <person name="Gowda H."/>
            <person name="Madugundu A."/>
            <person name="Renuse S."/>
            <person name="Holt D."/>
            <person name="Pandey A."/>
            <person name="Papenfuss A.T."/>
            <person name="Fischer K."/>
        </authorList>
    </citation>
    <scope>NUCLEOTIDE SEQUENCE [LARGE SCALE GENOMIC DNA]</scope>
</reference>
<feature type="compositionally biased region" description="Polar residues" evidence="7">
    <location>
        <begin position="348"/>
        <end position="359"/>
    </location>
</feature>
<feature type="compositionally biased region" description="Low complexity" evidence="7">
    <location>
        <begin position="457"/>
        <end position="478"/>
    </location>
</feature>
<feature type="compositionally biased region" description="Basic and acidic residues" evidence="7">
    <location>
        <begin position="546"/>
        <end position="563"/>
    </location>
</feature>
<feature type="region of interest" description="Disordered" evidence="7">
    <location>
        <begin position="1"/>
        <end position="26"/>
    </location>
</feature>
<feature type="compositionally biased region" description="Basic and acidic residues" evidence="7">
    <location>
        <begin position="843"/>
        <end position="853"/>
    </location>
</feature>
<dbReference type="EMBL" id="WVUK01000006">
    <property type="protein sequence ID" value="KAF7496468.1"/>
    <property type="molecule type" value="Genomic_DNA"/>
</dbReference>
<accession>A0A834VJD2</accession>
<evidence type="ECO:0000256" key="5">
    <source>
        <dbReference type="ARBA" id="ARBA00023306"/>
    </source>
</evidence>
<feature type="compositionally biased region" description="Polar residues" evidence="7">
    <location>
        <begin position="610"/>
        <end position="622"/>
    </location>
</feature>
<evidence type="ECO:0000256" key="6">
    <source>
        <dbReference type="SAM" id="Coils"/>
    </source>
</evidence>